<dbReference type="InterPro" id="IPR036465">
    <property type="entry name" value="vWFA_dom_sf"/>
</dbReference>
<protein>
    <recommendedName>
        <fullName evidence="1">VWFA domain-containing protein</fullName>
    </recommendedName>
</protein>
<dbReference type="InterPro" id="IPR002035">
    <property type="entry name" value="VWF_A"/>
</dbReference>
<dbReference type="AlphaFoldDB" id="A0A8B6D3S9"/>
<accession>A0A8B6D3S9</accession>
<proteinExistence type="predicted"/>
<dbReference type="EMBL" id="UYJE01002703">
    <property type="protein sequence ID" value="VDI13000.1"/>
    <property type="molecule type" value="Genomic_DNA"/>
</dbReference>
<dbReference type="Proteomes" id="UP000596742">
    <property type="component" value="Unassembled WGS sequence"/>
</dbReference>
<evidence type="ECO:0000259" key="1">
    <source>
        <dbReference type="Pfam" id="PF00092"/>
    </source>
</evidence>
<comment type="caution">
    <text evidence="2">The sequence shown here is derived from an EMBL/GenBank/DDBJ whole genome shotgun (WGS) entry which is preliminary data.</text>
</comment>
<evidence type="ECO:0000313" key="2">
    <source>
        <dbReference type="EMBL" id="VDI13000.1"/>
    </source>
</evidence>
<dbReference type="OrthoDB" id="10488067at2759"/>
<evidence type="ECO:0000313" key="3">
    <source>
        <dbReference type="Proteomes" id="UP000596742"/>
    </source>
</evidence>
<feature type="domain" description="VWFA" evidence="1">
    <location>
        <begin position="9"/>
        <end position="165"/>
    </location>
</feature>
<sequence length="204" mass="23311">MIVFDAQVDDFMDQKQALGQTIDILTSFNFTENMTVGMVSDSSDPEFIFTMCWSQNKTKDKLISSAFTVDKDTTDNGEMHRLLDFLKRNGFSNSTCRSDDARKIILMISNGQWRSIAKIKEIVTALHSVNVEVYDIASSYNVSLKSFQEVLLDGSNLIYIKEQTEALKIFASIINRYICSQEKNFVNQIYDMIYCFTSTSEDNI</sequence>
<name>A0A8B6D3S9_MYTGA</name>
<dbReference type="SUPFAM" id="SSF53300">
    <property type="entry name" value="vWA-like"/>
    <property type="match status" value="1"/>
</dbReference>
<keyword evidence="3" id="KW-1185">Reference proteome</keyword>
<reference evidence="2" key="1">
    <citation type="submission" date="2018-11" db="EMBL/GenBank/DDBJ databases">
        <authorList>
            <person name="Alioto T."/>
            <person name="Alioto T."/>
        </authorList>
    </citation>
    <scope>NUCLEOTIDE SEQUENCE</scope>
</reference>
<dbReference type="Pfam" id="PF00092">
    <property type="entry name" value="VWA"/>
    <property type="match status" value="1"/>
</dbReference>
<gene>
    <name evidence="2" type="ORF">MGAL_10B036224</name>
</gene>
<dbReference type="Gene3D" id="3.40.50.410">
    <property type="entry name" value="von Willebrand factor, type A domain"/>
    <property type="match status" value="1"/>
</dbReference>
<organism evidence="2 3">
    <name type="scientific">Mytilus galloprovincialis</name>
    <name type="common">Mediterranean mussel</name>
    <dbReference type="NCBI Taxonomy" id="29158"/>
    <lineage>
        <taxon>Eukaryota</taxon>
        <taxon>Metazoa</taxon>
        <taxon>Spiralia</taxon>
        <taxon>Lophotrochozoa</taxon>
        <taxon>Mollusca</taxon>
        <taxon>Bivalvia</taxon>
        <taxon>Autobranchia</taxon>
        <taxon>Pteriomorphia</taxon>
        <taxon>Mytilida</taxon>
        <taxon>Mytiloidea</taxon>
        <taxon>Mytilidae</taxon>
        <taxon>Mytilinae</taxon>
        <taxon>Mytilus</taxon>
    </lineage>
</organism>